<name>A0A9D5H6E3_9LILI</name>
<proteinExistence type="predicted"/>
<feature type="domain" description="Retrotransposon gag" evidence="1">
    <location>
        <begin position="156"/>
        <end position="219"/>
    </location>
</feature>
<dbReference type="OrthoDB" id="1731207at2759"/>
<evidence type="ECO:0000313" key="3">
    <source>
        <dbReference type="Proteomes" id="UP001085076"/>
    </source>
</evidence>
<reference evidence="2" key="1">
    <citation type="submission" date="2021-03" db="EMBL/GenBank/DDBJ databases">
        <authorList>
            <person name="Li Z."/>
            <person name="Yang C."/>
        </authorList>
    </citation>
    <scope>NUCLEOTIDE SEQUENCE</scope>
    <source>
        <strain evidence="2">Dzin_1.0</strain>
        <tissue evidence="2">Leaf</tissue>
    </source>
</reference>
<comment type="caution">
    <text evidence="2">The sequence shown here is derived from an EMBL/GenBank/DDBJ whole genome shotgun (WGS) entry which is preliminary data.</text>
</comment>
<organism evidence="2 3">
    <name type="scientific">Dioscorea zingiberensis</name>
    <dbReference type="NCBI Taxonomy" id="325984"/>
    <lineage>
        <taxon>Eukaryota</taxon>
        <taxon>Viridiplantae</taxon>
        <taxon>Streptophyta</taxon>
        <taxon>Embryophyta</taxon>
        <taxon>Tracheophyta</taxon>
        <taxon>Spermatophyta</taxon>
        <taxon>Magnoliopsida</taxon>
        <taxon>Liliopsida</taxon>
        <taxon>Dioscoreales</taxon>
        <taxon>Dioscoreaceae</taxon>
        <taxon>Dioscorea</taxon>
    </lineage>
</organism>
<reference evidence="2" key="2">
    <citation type="journal article" date="2022" name="Hortic Res">
        <title>The genome of Dioscorea zingiberensis sheds light on the biosynthesis, origin and evolution of the medicinally important diosgenin saponins.</title>
        <authorList>
            <person name="Li Y."/>
            <person name="Tan C."/>
            <person name="Li Z."/>
            <person name="Guo J."/>
            <person name="Li S."/>
            <person name="Chen X."/>
            <person name="Wang C."/>
            <person name="Dai X."/>
            <person name="Yang H."/>
            <person name="Song W."/>
            <person name="Hou L."/>
            <person name="Xu J."/>
            <person name="Tong Z."/>
            <person name="Xu A."/>
            <person name="Yuan X."/>
            <person name="Wang W."/>
            <person name="Yang Q."/>
            <person name="Chen L."/>
            <person name="Sun Z."/>
            <person name="Wang K."/>
            <person name="Pan B."/>
            <person name="Chen J."/>
            <person name="Bao Y."/>
            <person name="Liu F."/>
            <person name="Qi X."/>
            <person name="Gang D.R."/>
            <person name="Wen J."/>
            <person name="Li J."/>
        </authorList>
    </citation>
    <scope>NUCLEOTIDE SEQUENCE</scope>
    <source>
        <strain evidence="2">Dzin_1.0</strain>
    </source>
</reference>
<dbReference type="EMBL" id="JAGGNH010000008">
    <property type="protein sequence ID" value="KAJ0964966.1"/>
    <property type="molecule type" value="Genomic_DNA"/>
</dbReference>
<keyword evidence="3" id="KW-1185">Reference proteome</keyword>
<dbReference type="Pfam" id="PF03732">
    <property type="entry name" value="Retrotrans_gag"/>
    <property type="match status" value="1"/>
</dbReference>
<sequence>MSQIPERNTCEESTPLTIPNLQVQAIIGEMRRMMRAELEQIHERIDRVEEGAQRGQPPAVPNIPRRNRVPQREVEGVGAFEVGNFDEDFDRMSTGSPWRYGRDRDARNRVYNNLGSIKMRIPAFQGKSEPEAYLEWEKKMELVFDCHNYSEMKKVKLAAIEFTDYAIVWWDQLCVNRRLSGDLPIETWDDMKRVMRRRFVPSHYYRDLYLKLQGLRQGYKKC</sequence>
<dbReference type="InterPro" id="IPR005162">
    <property type="entry name" value="Retrotrans_gag_dom"/>
</dbReference>
<accession>A0A9D5H6E3</accession>
<dbReference type="PANTHER" id="PTHR35046">
    <property type="entry name" value="ZINC KNUCKLE (CCHC-TYPE) FAMILY PROTEIN"/>
    <property type="match status" value="1"/>
</dbReference>
<evidence type="ECO:0000259" key="1">
    <source>
        <dbReference type="Pfam" id="PF03732"/>
    </source>
</evidence>
<dbReference type="PANTHER" id="PTHR35046:SF19">
    <property type="entry name" value="OS08G0315200 PROTEIN"/>
    <property type="match status" value="1"/>
</dbReference>
<dbReference type="AlphaFoldDB" id="A0A9D5H6E3"/>
<dbReference type="Proteomes" id="UP001085076">
    <property type="component" value="Miscellaneous, Linkage group lg08"/>
</dbReference>
<evidence type="ECO:0000313" key="2">
    <source>
        <dbReference type="EMBL" id="KAJ0964966.1"/>
    </source>
</evidence>
<gene>
    <name evidence="2" type="ORF">J5N97_026104</name>
</gene>
<protein>
    <recommendedName>
        <fullName evidence="1">Retrotransposon gag domain-containing protein</fullName>
    </recommendedName>
</protein>